<proteinExistence type="predicted"/>
<gene>
    <name evidence="2" type="ORF">UA08_08551</name>
</gene>
<comment type="caution">
    <text evidence="2">The sequence shown here is derived from an EMBL/GenBank/DDBJ whole genome shotgun (WGS) entry which is preliminary data.</text>
</comment>
<keyword evidence="3" id="KW-1185">Reference proteome</keyword>
<dbReference type="GeneID" id="31008307"/>
<evidence type="ECO:0000313" key="3">
    <source>
        <dbReference type="Proteomes" id="UP000214365"/>
    </source>
</evidence>
<feature type="region of interest" description="Disordered" evidence="1">
    <location>
        <begin position="231"/>
        <end position="253"/>
    </location>
</feature>
<dbReference type="EMBL" id="LFMY01000015">
    <property type="protein sequence ID" value="OKL56299.1"/>
    <property type="molecule type" value="Genomic_DNA"/>
</dbReference>
<dbReference type="STRING" id="1441469.A0A1Q5Q7U9"/>
<evidence type="ECO:0000313" key="2">
    <source>
        <dbReference type="EMBL" id="OKL56299.1"/>
    </source>
</evidence>
<accession>A0A1Q5Q7U9</accession>
<dbReference type="AlphaFoldDB" id="A0A1Q5Q7U9"/>
<protein>
    <submittedName>
        <fullName evidence="2">Uncharacterized protein</fullName>
    </submittedName>
</protein>
<name>A0A1Q5Q7U9_TALAT</name>
<organism evidence="2 3">
    <name type="scientific">Talaromyces atroroseus</name>
    <dbReference type="NCBI Taxonomy" id="1441469"/>
    <lineage>
        <taxon>Eukaryota</taxon>
        <taxon>Fungi</taxon>
        <taxon>Dikarya</taxon>
        <taxon>Ascomycota</taxon>
        <taxon>Pezizomycotina</taxon>
        <taxon>Eurotiomycetes</taxon>
        <taxon>Eurotiomycetidae</taxon>
        <taxon>Eurotiales</taxon>
        <taxon>Trichocomaceae</taxon>
        <taxon>Talaromyces</taxon>
        <taxon>Talaromyces sect. Trachyspermi</taxon>
    </lineage>
</organism>
<dbReference type="OrthoDB" id="3348320at2759"/>
<evidence type="ECO:0000256" key="1">
    <source>
        <dbReference type="SAM" id="MobiDB-lite"/>
    </source>
</evidence>
<reference evidence="2 3" key="1">
    <citation type="submission" date="2015-06" db="EMBL/GenBank/DDBJ databases">
        <title>Talaromyces atroroseus IBT 11181 draft genome.</title>
        <authorList>
            <person name="Rasmussen K.B."/>
            <person name="Rasmussen S."/>
            <person name="Petersen B."/>
            <person name="Sicheritz-Ponten T."/>
            <person name="Mortensen U.H."/>
            <person name="Thrane U."/>
        </authorList>
    </citation>
    <scope>NUCLEOTIDE SEQUENCE [LARGE SCALE GENOMIC DNA]</scope>
    <source>
        <strain evidence="2 3">IBT 11181</strain>
    </source>
</reference>
<sequence>MGQSLTRLQQWQDAQALRELAPQKDPGHDQPLPILTRDILIQALQNVASSLSKKNRDVIITAFGCAVNTVYLQSCLATHDLDFFNDNLATTDLEVPLRAAKEAVKHDKKLDEHWFNNRTIFFIPKDQRAVLTEQALRQREIMFTEPGLSLDSTLGICLLLQIRPHSWWWIMSGTNVPKQTIHAWLAQYSLRWTAANDHVLTEVNARTKSRVSFAWSDVKLMPSLPALLCKKKRPPKSYGPESRSDGDDDEDEYDKKVEDIMIGSVESGPLSKYQVFGRVDI</sequence>
<dbReference type="Proteomes" id="UP000214365">
    <property type="component" value="Unassembled WGS sequence"/>
</dbReference>
<dbReference type="RefSeq" id="XP_020116420.1">
    <property type="nucleotide sequence ID" value="XM_020263451.1"/>
</dbReference>